<keyword evidence="2" id="KW-0963">Cytoplasm</keyword>
<dbReference type="GO" id="GO:0043023">
    <property type="term" value="F:ribosomal large subunit binding"/>
    <property type="evidence" value="ECO:0007669"/>
    <property type="project" value="TreeGrafter"/>
</dbReference>
<dbReference type="RefSeq" id="WP_128494587.1">
    <property type="nucleotide sequence ID" value="NZ_RZNB01000002.1"/>
</dbReference>
<dbReference type="GO" id="GO:0005737">
    <property type="term" value="C:cytoplasm"/>
    <property type="evidence" value="ECO:0007669"/>
    <property type="project" value="UniProtKB-SubCell"/>
</dbReference>
<dbReference type="Gene3D" id="3.30.460.10">
    <property type="entry name" value="Beta Polymerase, domain 2"/>
    <property type="match status" value="1"/>
</dbReference>
<name>A0A3S3ZBD9_9MICO</name>
<protein>
    <recommendedName>
        <fullName evidence="2">Ribosomal silencing factor RsfS</fullName>
    </recommendedName>
</protein>
<evidence type="ECO:0000313" key="3">
    <source>
        <dbReference type="EMBL" id="RWZ51874.1"/>
    </source>
</evidence>
<sequence>MTASEQSRDMLAIAADAATSKAAQDLVALDVSEPLPLVDIFLLATGRSERNVVAIADEIEDRLIASGTKAVRREGKAEGRWILLDFGDLVVHVFHEEERIYYSLERLWKDCPVVPIPETATVSGASAVDSTDA</sequence>
<dbReference type="SUPFAM" id="SSF81301">
    <property type="entry name" value="Nucleotidyltransferase"/>
    <property type="match status" value="1"/>
</dbReference>
<keyword evidence="2" id="KW-0810">Translation regulation</keyword>
<dbReference type="OrthoDB" id="9793681at2"/>
<dbReference type="HAMAP" id="MF_01477">
    <property type="entry name" value="Iojap_RsfS"/>
    <property type="match status" value="1"/>
</dbReference>
<dbReference type="PANTHER" id="PTHR21043:SF0">
    <property type="entry name" value="MITOCHONDRIAL ASSEMBLY OF RIBOSOMAL LARGE SUBUNIT PROTEIN 1"/>
    <property type="match status" value="1"/>
</dbReference>
<dbReference type="EMBL" id="RZNB01000002">
    <property type="protein sequence ID" value="RWZ51874.1"/>
    <property type="molecule type" value="Genomic_DNA"/>
</dbReference>
<keyword evidence="4" id="KW-1185">Reference proteome</keyword>
<reference evidence="3 4" key="1">
    <citation type="submission" date="2018-12" db="EMBL/GenBank/DDBJ databases">
        <authorList>
            <person name="Li F."/>
        </authorList>
    </citation>
    <scope>NUCLEOTIDE SEQUENCE [LARGE SCALE GENOMIC DNA]</scope>
    <source>
        <strain evidence="3 4">11W25H-1</strain>
    </source>
</reference>
<gene>
    <name evidence="2 3" type="primary">rsfS</name>
    <name evidence="3" type="ORF">ELQ90_07250</name>
</gene>
<comment type="subcellular location">
    <subcellularLocation>
        <location evidence="2">Cytoplasm</location>
    </subcellularLocation>
</comment>
<dbReference type="GO" id="GO:0090071">
    <property type="term" value="P:negative regulation of ribosome biogenesis"/>
    <property type="evidence" value="ECO:0007669"/>
    <property type="project" value="UniProtKB-UniRule"/>
</dbReference>
<dbReference type="PANTHER" id="PTHR21043">
    <property type="entry name" value="IOJAP SUPERFAMILY ORTHOLOG"/>
    <property type="match status" value="1"/>
</dbReference>
<accession>A0A3S3ZBD9</accession>
<dbReference type="Proteomes" id="UP000288547">
    <property type="component" value="Unassembled WGS sequence"/>
</dbReference>
<dbReference type="NCBIfam" id="TIGR00090">
    <property type="entry name" value="rsfS_iojap_ybeB"/>
    <property type="match status" value="1"/>
</dbReference>
<dbReference type="AlphaFoldDB" id="A0A3S3ZBD9"/>
<evidence type="ECO:0000256" key="2">
    <source>
        <dbReference type="HAMAP-Rule" id="MF_01477"/>
    </source>
</evidence>
<comment type="subunit">
    <text evidence="2">Interacts with ribosomal protein uL14 (rplN).</text>
</comment>
<dbReference type="Pfam" id="PF02410">
    <property type="entry name" value="RsfS"/>
    <property type="match status" value="1"/>
</dbReference>
<comment type="similarity">
    <text evidence="1 2">Belongs to the Iojap/RsfS family.</text>
</comment>
<evidence type="ECO:0000256" key="1">
    <source>
        <dbReference type="ARBA" id="ARBA00010574"/>
    </source>
</evidence>
<organism evidence="3 4">
    <name type="scientific">Labedella phragmitis</name>
    <dbReference type="NCBI Taxonomy" id="2498849"/>
    <lineage>
        <taxon>Bacteria</taxon>
        <taxon>Bacillati</taxon>
        <taxon>Actinomycetota</taxon>
        <taxon>Actinomycetes</taxon>
        <taxon>Micrococcales</taxon>
        <taxon>Microbacteriaceae</taxon>
        <taxon>Labedella</taxon>
    </lineage>
</organism>
<keyword evidence="2" id="KW-0678">Repressor</keyword>
<dbReference type="GO" id="GO:0042256">
    <property type="term" value="P:cytosolic ribosome assembly"/>
    <property type="evidence" value="ECO:0007669"/>
    <property type="project" value="UniProtKB-UniRule"/>
</dbReference>
<comment type="function">
    <text evidence="2">Functions as a ribosomal silencing factor. Interacts with ribosomal protein uL14 (rplN), blocking formation of intersubunit bridge B8. Prevents association of the 30S and 50S ribosomal subunits and the formation of functional ribosomes, thus repressing translation.</text>
</comment>
<proteinExistence type="inferred from homology"/>
<comment type="caution">
    <text evidence="3">The sequence shown here is derived from an EMBL/GenBank/DDBJ whole genome shotgun (WGS) entry which is preliminary data.</text>
</comment>
<evidence type="ECO:0000313" key="4">
    <source>
        <dbReference type="Proteomes" id="UP000288547"/>
    </source>
</evidence>
<dbReference type="InterPro" id="IPR004394">
    <property type="entry name" value="Iojap/RsfS/C7orf30"/>
</dbReference>
<dbReference type="GO" id="GO:0017148">
    <property type="term" value="P:negative regulation of translation"/>
    <property type="evidence" value="ECO:0007669"/>
    <property type="project" value="UniProtKB-UniRule"/>
</dbReference>
<dbReference type="InterPro" id="IPR043519">
    <property type="entry name" value="NT_sf"/>
</dbReference>